<evidence type="ECO:0000256" key="2">
    <source>
        <dbReference type="SAM" id="Phobius"/>
    </source>
</evidence>
<feature type="region of interest" description="Disordered" evidence="1">
    <location>
        <begin position="1"/>
        <end position="44"/>
    </location>
</feature>
<dbReference type="EMBL" id="RSCJ01000008">
    <property type="protein sequence ID" value="RUR83132.1"/>
    <property type="molecule type" value="Genomic_DNA"/>
</dbReference>
<reference evidence="3 4" key="1">
    <citation type="journal article" date="2019" name="Genome Biol. Evol.">
        <title>Day and night: Metabolic profiles and evolutionary relationships of six axenic non-marine cyanobacteria.</title>
        <authorList>
            <person name="Will S.E."/>
            <person name="Henke P."/>
            <person name="Boedeker C."/>
            <person name="Huang S."/>
            <person name="Brinkmann H."/>
            <person name="Rohde M."/>
            <person name="Jarek M."/>
            <person name="Friedl T."/>
            <person name="Seufert S."/>
            <person name="Schumacher M."/>
            <person name="Overmann J."/>
            <person name="Neumann-Schaal M."/>
            <person name="Petersen J."/>
        </authorList>
    </citation>
    <scope>NUCLEOTIDE SEQUENCE [LARGE SCALE GENOMIC DNA]</scope>
    <source>
        <strain evidence="3 4">PCC 6912</strain>
    </source>
</reference>
<evidence type="ECO:0000256" key="1">
    <source>
        <dbReference type="SAM" id="MobiDB-lite"/>
    </source>
</evidence>
<feature type="transmembrane region" description="Helical" evidence="2">
    <location>
        <begin position="118"/>
        <end position="143"/>
    </location>
</feature>
<keyword evidence="2" id="KW-0812">Transmembrane</keyword>
<gene>
    <name evidence="3" type="ORF">PCC6912_25060</name>
</gene>
<dbReference type="AlphaFoldDB" id="A0A3S5K275"/>
<sequence length="289" mass="32507">MAETKIDPTLEDEYEDKTEEDVSEESEEIAKNSQKSLSNTGKQAAQELSIIKGSDLKLSQEIDARQQKDELELSEINTGGQEFDQDDPTFKKGKEALEKASDSMSKKRTLRNYVAKHWIALTFGVVGVLISATGVTIGLVSFLQAGKSGSDQNLQDFGFTPEQIARIKELVKEWQNKPEDEFWDMMATYVDTWVPSVESQILFMRFTKEMYGDKPWTWDAGQPGNEANNLVSVFENTKKYSSIYQTAKAYRASDPKNPRPPRNATATMCELALGIIRENLLLQSGHELS</sequence>
<protein>
    <submittedName>
        <fullName evidence="3">Uncharacterized protein</fullName>
    </submittedName>
</protein>
<dbReference type="RefSeq" id="WP_016873059.1">
    <property type="nucleotide sequence ID" value="NZ_AJLN01000037.1"/>
</dbReference>
<comment type="caution">
    <text evidence="3">The sequence shown here is derived from an EMBL/GenBank/DDBJ whole genome shotgun (WGS) entry which is preliminary data.</text>
</comment>
<dbReference type="STRING" id="211165.GCA_000317285_00480"/>
<feature type="compositionally biased region" description="Acidic residues" evidence="1">
    <location>
        <begin position="9"/>
        <end position="27"/>
    </location>
</feature>
<evidence type="ECO:0000313" key="3">
    <source>
        <dbReference type="EMBL" id="RUR83132.1"/>
    </source>
</evidence>
<keyword evidence="4" id="KW-1185">Reference proteome</keyword>
<feature type="compositionally biased region" description="Polar residues" evidence="1">
    <location>
        <begin position="31"/>
        <end position="43"/>
    </location>
</feature>
<keyword evidence="2" id="KW-0472">Membrane</keyword>
<keyword evidence="2" id="KW-1133">Transmembrane helix</keyword>
<evidence type="ECO:0000313" key="4">
    <source>
        <dbReference type="Proteomes" id="UP000268857"/>
    </source>
</evidence>
<organism evidence="3 4">
    <name type="scientific">Chlorogloeopsis fritschii PCC 6912</name>
    <dbReference type="NCBI Taxonomy" id="211165"/>
    <lineage>
        <taxon>Bacteria</taxon>
        <taxon>Bacillati</taxon>
        <taxon>Cyanobacteriota</taxon>
        <taxon>Cyanophyceae</taxon>
        <taxon>Nostocales</taxon>
        <taxon>Chlorogloeopsidaceae</taxon>
        <taxon>Chlorogloeopsis</taxon>
    </lineage>
</organism>
<accession>A0A3S5K275</accession>
<dbReference type="Proteomes" id="UP000268857">
    <property type="component" value="Unassembled WGS sequence"/>
</dbReference>
<proteinExistence type="predicted"/>
<name>A0A3S5K275_CHLFR</name>